<accession>A0A672MHW3</accession>
<feature type="domain" description="PPIase FKBP-type" evidence="3">
    <location>
        <begin position="49"/>
        <end position="105"/>
    </location>
</feature>
<keyword evidence="5" id="KW-1185">Reference proteome</keyword>
<dbReference type="PANTHER" id="PTHR46493">
    <property type="entry name" value="PEPTIDYL-PROLYL CIS-TRANS ISOMERASE FKBP3"/>
    <property type="match status" value="1"/>
</dbReference>
<dbReference type="InterPro" id="IPR043368">
    <property type="entry name" value="FKBP3"/>
</dbReference>
<dbReference type="Gene3D" id="3.10.50.40">
    <property type="match status" value="1"/>
</dbReference>
<evidence type="ECO:0000313" key="4">
    <source>
        <dbReference type="Ensembl" id="ENSSGRP00000037211.1"/>
    </source>
</evidence>
<reference evidence="4" key="2">
    <citation type="submission" date="2025-09" db="UniProtKB">
        <authorList>
            <consortium name="Ensembl"/>
        </authorList>
    </citation>
    <scope>IDENTIFICATION</scope>
</reference>
<sequence length="107" mass="12318">MHLMLHKIVTFVMLSKRILTFQMFQKTFVMFQKIKTFIIIPPNAKLIFELGVVCGWDEGLLRMSKGETARLEIEAEWVYGKKGLPVSKYPSLSSSVFVLQITDECES</sequence>
<protein>
    <recommendedName>
        <fullName evidence="1">peptidylprolyl isomerase</fullName>
        <ecNumber evidence="1">5.2.1.8</ecNumber>
    </recommendedName>
</protein>
<evidence type="ECO:0000256" key="1">
    <source>
        <dbReference type="PROSITE-ProRule" id="PRU00277"/>
    </source>
</evidence>
<proteinExistence type="predicted"/>
<dbReference type="Proteomes" id="UP000472262">
    <property type="component" value="Unassembled WGS sequence"/>
</dbReference>
<dbReference type="InterPro" id="IPR046357">
    <property type="entry name" value="PPIase_dom_sf"/>
</dbReference>
<keyword evidence="2" id="KW-0732">Signal</keyword>
<evidence type="ECO:0000313" key="5">
    <source>
        <dbReference type="Proteomes" id="UP000472262"/>
    </source>
</evidence>
<comment type="catalytic activity">
    <reaction evidence="1">
        <text>[protein]-peptidylproline (omega=180) = [protein]-peptidylproline (omega=0)</text>
        <dbReference type="Rhea" id="RHEA:16237"/>
        <dbReference type="Rhea" id="RHEA-COMP:10747"/>
        <dbReference type="Rhea" id="RHEA-COMP:10748"/>
        <dbReference type="ChEBI" id="CHEBI:83833"/>
        <dbReference type="ChEBI" id="CHEBI:83834"/>
        <dbReference type="EC" id="5.2.1.8"/>
    </reaction>
</comment>
<dbReference type="InParanoid" id="A0A672MHW3"/>
<organism evidence="4 5">
    <name type="scientific">Sinocyclocheilus grahami</name>
    <name type="common">Dianchi golden-line fish</name>
    <name type="synonym">Barbus grahami</name>
    <dbReference type="NCBI Taxonomy" id="75366"/>
    <lineage>
        <taxon>Eukaryota</taxon>
        <taxon>Metazoa</taxon>
        <taxon>Chordata</taxon>
        <taxon>Craniata</taxon>
        <taxon>Vertebrata</taxon>
        <taxon>Euteleostomi</taxon>
        <taxon>Actinopterygii</taxon>
        <taxon>Neopterygii</taxon>
        <taxon>Teleostei</taxon>
        <taxon>Ostariophysi</taxon>
        <taxon>Cypriniformes</taxon>
        <taxon>Cyprinidae</taxon>
        <taxon>Cyprininae</taxon>
        <taxon>Sinocyclocheilus</taxon>
    </lineage>
</organism>
<keyword evidence="1" id="KW-0697">Rotamase</keyword>
<evidence type="ECO:0000259" key="3">
    <source>
        <dbReference type="PROSITE" id="PS50059"/>
    </source>
</evidence>
<dbReference type="InterPro" id="IPR001179">
    <property type="entry name" value="PPIase_FKBP_dom"/>
</dbReference>
<dbReference type="SUPFAM" id="SSF54534">
    <property type="entry name" value="FKBP-like"/>
    <property type="match status" value="1"/>
</dbReference>
<name>A0A672MHW3_SINGR</name>
<feature type="signal peptide" evidence="2">
    <location>
        <begin position="1"/>
        <end position="20"/>
    </location>
</feature>
<dbReference type="Pfam" id="PF00254">
    <property type="entry name" value="FKBP_C"/>
    <property type="match status" value="1"/>
</dbReference>
<dbReference type="PROSITE" id="PS50059">
    <property type="entry name" value="FKBP_PPIASE"/>
    <property type="match status" value="1"/>
</dbReference>
<evidence type="ECO:0000256" key="2">
    <source>
        <dbReference type="SAM" id="SignalP"/>
    </source>
</evidence>
<dbReference type="Ensembl" id="ENSSGRT00000039913.1">
    <property type="protein sequence ID" value="ENSSGRP00000037211.1"/>
    <property type="gene ID" value="ENSSGRG00000020506.1"/>
</dbReference>
<dbReference type="PANTHER" id="PTHR46493:SF1">
    <property type="entry name" value="PEPTIDYL-PROLYL CIS-TRANS ISOMERASE FKBP3"/>
    <property type="match status" value="1"/>
</dbReference>
<reference evidence="4" key="1">
    <citation type="submission" date="2025-08" db="UniProtKB">
        <authorList>
            <consortium name="Ensembl"/>
        </authorList>
    </citation>
    <scope>IDENTIFICATION</scope>
</reference>
<dbReference type="GO" id="GO:0003755">
    <property type="term" value="F:peptidyl-prolyl cis-trans isomerase activity"/>
    <property type="evidence" value="ECO:0007669"/>
    <property type="project" value="UniProtKB-KW"/>
</dbReference>
<feature type="chain" id="PRO_5025624021" description="peptidylprolyl isomerase" evidence="2">
    <location>
        <begin position="21"/>
        <end position="107"/>
    </location>
</feature>
<dbReference type="EC" id="5.2.1.8" evidence="1"/>
<dbReference type="AlphaFoldDB" id="A0A672MHW3"/>
<keyword evidence="1" id="KW-0413">Isomerase</keyword>